<dbReference type="RefSeq" id="WP_045250855.1">
    <property type="nucleotide sequence ID" value="NZ_CP099706.1"/>
</dbReference>
<accession>A0A0F0KQQ4</accession>
<dbReference type="PANTHER" id="PTHR43214">
    <property type="entry name" value="TWO-COMPONENT RESPONSE REGULATOR"/>
    <property type="match status" value="1"/>
</dbReference>
<dbReference type="EMBL" id="JYIT01000078">
    <property type="protein sequence ID" value="KJL22789.1"/>
    <property type="molecule type" value="Genomic_DNA"/>
</dbReference>
<feature type="modified residue" description="4-aspartylphosphate" evidence="5">
    <location>
        <position position="52"/>
    </location>
</feature>
<evidence type="ECO:0000256" key="1">
    <source>
        <dbReference type="ARBA" id="ARBA00022553"/>
    </source>
</evidence>
<evidence type="ECO:0000256" key="4">
    <source>
        <dbReference type="ARBA" id="ARBA00023163"/>
    </source>
</evidence>
<organism evidence="8 9">
    <name type="scientific">Microbacterium azadirachtae</name>
    <dbReference type="NCBI Taxonomy" id="582680"/>
    <lineage>
        <taxon>Bacteria</taxon>
        <taxon>Bacillati</taxon>
        <taxon>Actinomycetota</taxon>
        <taxon>Actinomycetes</taxon>
        <taxon>Micrococcales</taxon>
        <taxon>Microbacteriaceae</taxon>
        <taxon>Microbacterium</taxon>
    </lineage>
</organism>
<dbReference type="GO" id="GO:0000160">
    <property type="term" value="P:phosphorelay signal transduction system"/>
    <property type="evidence" value="ECO:0007669"/>
    <property type="project" value="InterPro"/>
</dbReference>
<evidence type="ECO:0000313" key="9">
    <source>
        <dbReference type="Proteomes" id="UP000033448"/>
    </source>
</evidence>
<evidence type="ECO:0000259" key="6">
    <source>
        <dbReference type="PROSITE" id="PS50043"/>
    </source>
</evidence>
<evidence type="ECO:0000313" key="8">
    <source>
        <dbReference type="EMBL" id="KJL22789.1"/>
    </source>
</evidence>
<dbReference type="GO" id="GO:0006355">
    <property type="term" value="P:regulation of DNA-templated transcription"/>
    <property type="evidence" value="ECO:0007669"/>
    <property type="project" value="InterPro"/>
</dbReference>
<dbReference type="InterPro" id="IPR000792">
    <property type="entry name" value="Tscrpt_reg_LuxR_C"/>
</dbReference>
<dbReference type="OrthoDB" id="9808843at2"/>
<dbReference type="PROSITE" id="PS50043">
    <property type="entry name" value="HTH_LUXR_2"/>
    <property type="match status" value="1"/>
</dbReference>
<dbReference type="PROSITE" id="PS50110">
    <property type="entry name" value="RESPONSE_REGULATORY"/>
    <property type="match status" value="1"/>
</dbReference>
<evidence type="ECO:0000256" key="2">
    <source>
        <dbReference type="ARBA" id="ARBA00023015"/>
    </source>
</evidence>
<dbReference type="Proteomes" id="UP000033448">
    <property type="component" value="Unassembled WGS sequence"/>
</dbReference>
<dbReference type="CDD" id="cd17535">
    <property type="entry name" value="REC_NarL-like"/>
    <property type="match status" value="1"/>
</dbReference>
<sequence>MRVVIAEDEVLLREGVSRILTDEGHEIVATAGNADELLGKVRAHRPDLVLTDIRMPPDFTDDGLRAAKRIRQELPGTGVIVVSQYVDAQGAMELLADGAEGVGYLLKRRILDLDDFLDAVQRVAAGGSSIDSDVISSLVRREVRDHTDGGIARLTPRRREVLQLMAQGYSNARIARELFVTEKAVARSIALIFTTLDLPPDPDDHRRVLAVMRFLGR</sequence>
<dbReference type="Pfam" id="PF00072">
    <property type="entry name" value="Response_reg"/>
    <property type="match status" value="1"/>
</dbReference>
<dbReference type="InterPro" id="IPR001789">
    <property type="entry name" value="Sig_transdc_resp-reg_receiver"/>
</dbReference>
<reference evidence="8 9" key="1">
    <citation type="submission" date="2015-02" db="EMBL/GenBank/DDBJ databases">
        <title>Draft genome sequences of ten Microbacterium spp. with emphasis on heavy metal contaminated environments.</title>
        <authorList>
            <person name="Corretto E."/>
        </authorList>
    </citation>
    <scope>NUCLEOTIDE SEQUENCE [LARGE SCALE GENOMIC DNA]</scope>
    <source>
        <strain evidence="8 9">DSM 23848</strain>
    </source>
</reference>
<comment type="caution">
    <text evidence="8">The sequence shown here is derived from an EMBL/GenBank/DDBJ whole genome shotgun (WGS) entry which is preliminary data.</text>
</comment>
<keyword evidence="3" id="KW-0238">DNA-binding</keyword>
<dbReference type="SMART" id="SM00448">
    <property type="entry name" value="REC"/>
    <property type="match status" value="1"/>
</dbReference>
<gene>
    <name evidence="8" type="primary">nreC_4</name>
    <name evidence="8" type="ORF">RL72_02180</name>
</gene>
<dbReference type="Gene3D" id="3.40.50.2300">
    <property type="match status" value="1"/>
</dbReference>
<evidence type="ECO:0000256" key="3">
    <source>
        <dbReference type="ARBA" id="ARBA00023125"/>
    </source>
</evidence>
<dbReference type="PANTHER" id="PTHR43214:SF24">
    <property type="entry name" value="TRANSCRIPTIONAL REGULATORY PROTEIN NARL-RELATED"/>
    <property type="match status" value="1"/>
</dbReference>
<dbReference type="PATRIC" id="fig|582680.7.peg.2229"/>
<proteinExistence type="predicted"/>
<evidence type="ECO:0000259" key="7">
    <source>
        <dbReference type="PROSITE" id="PS50110"/>
    </source>
</evidence>
<protein>
    <submittedName>
        <fullName evidence="8">Oxygen regulatory protein NreC</fullName>
    </submittedName>
</protein>
<evidence type="ECO:0000256" key="5">
    <source>
        <dbReference type="PROSITE-ProRule" id="PRU00169"/>
    </source>
</evidence>
<keyword evidence="4" id="KW-0804">Transcription</keyword>
<keyword evidence="9" id="KW-1185">Reference proteome</keyword>
<dbReference type="GO" id="GO:0003677">
    <property type="term" value="F:DNA binding"/>
    <property type="evidence" value="ECO:0007669"/>
    <property type="project" value="UniProtKB-KW"/>
</dbReference>
<dbReference type="InterPro" id="IPR039420">
    <property type="entry name" value="WalR-like"/>
</dbReference>
<feature type="domain" description="HTH luxR-type" evidence="6">
    <location>
        <begin position="147"/>
        <end position="217"/>
    </location>
</feature>
<keyword evidence="2" id="KW-0805">Transcription regulation</keyword>
<dbReference type="AlphaFoldDB" id="A0A0F0KQQ4"/>
<name>A0A0F0KQQ4_9MICO</name>
<dbReference type="InterPro" id="IPR058245">
    <property type="entry name" value="NreC/VraR/RcsB-like_REC"/>
</dbReference>
<dbReference type="PRINTS" id="PR00038">
    <property type="entry name" value="HTHLUXR"/>
</dbReference>
<keyword evidence="1 5" id="KW-0597">Phosphoprotein</keyword>
<dbReference type="SMART" id="SM00421">
    <property type="entry name" value="HTH_LUXR"/>
    <property type="match status" value="1"/>
</dbReference>
<dbReference type="InterPro" id="IPR011006">
    <property type="entry name" value="CheY-like_superfamily"/>
</dbReference>
<feature type="domain" description="Response regulatory" evidence="7">
    <location>
        <begin position="2"/>
        <end position="122"/>
    </location>
</feature>
<dbReference type="Pfam" id="PF00196">
    <property type="entry name" value="GerE"/>
    <property type="match status" value="1"/>
</dbReference>
<dbReference type="SUPFAM" id="SSF52172">
    <property type="entry name" value="CheY-like"/>
    <property type="match status" value="1"/>
</dbReference>